<keyword evidence="1" id="KW-0812">Transmembrane</keyword>
<evidence type="ECO:0000313" key="2">
    <source>
        <dbReference type="EMBL" id="RWY48313.1"/>
    </source>
</evidence>
<keyword evidence="3" id="KW-1185">Reference proteome</keyword>
<dbReference type="GO" id="GO:0140359">
    <property type="term" value="F:ABC-type transporter activity"/>
    <property type="evidence" value="ECO:0007669"/>
    <property type="project" value="InterPro"/>
</dbReference>
<gene>
    <name evidence="2" type="ORF">EPL05_19410</name>
</gene>
<reference evidence="2 3" key="1">
    <citation type="submission" date="2019-01" db="EMBL/GenBank/DDBJ databases">
        <title>Mucilaginibacter antarcticum sp. nov., isolated from antarctic soil.</title>
        <authorList>
            <person name="Yan Y.-Q."/>
            <person name="Du Z.-J."/>
        </authorList>
    </citation>
    <scope>NUCLEOTIDE SEQUENCE [LARGE SCALE GENOMIC DNA]</scope>
    <source>
        <strain evidence="2 3">F01003</strain>
    </source>
</reference>
<dbReference type="InterPro" id="IPR021913">
    <property type="entry name" value="DUF3526"/>
</dbReference>
<dbReference type="EMBL" id="SBIW01000011">
    <property type="protein sequence ID" value="RWY48313.1"/>
    <property type="molecule type" value="Genomic_DNA"/>
</dbReference>
<organism evidence="2 3">
    <name type="scientific">Mucilaginibacter gilvus</name>
    <dbReference type="NCBI Taxonomy" id="2305909"/>
    <lineage>
        <taxon>Bacteria</taxon>
        <taxon>Pseudomonadati</taxon>
        <taxon>Bacteroidota</taxon>
        <taxon>Sphingobacteriia</taxon>
        <taxon>Sphingobacteriales</taxon>
        <taxon>Sphingobacteriaceae</taxon>
        <taxon>Mucilaginibacter</taxon>
    </lineage>
</organism>
<dbReference type="GO" id="GO:0005886">
    <property type="term" value="C:plasma membrane"/>
    <property type="evidence" value="ECO:0007669"/>
    <property type="project" value="UniProtKB-SubCell"/>
</dbReference>
<dbReference type="Pfam" id="PF12040">
    <property type="entry name" value="DUF3526"/>
    <property type="match status" value="1"/>
</dbReference>
<evidence type="ECO:0000256" key="1">
    <source>
        <dbReference type="SAM" id="Phobius"/>
    </source>
</evidence>
<dbReference type="AlphaFoldDB" id="A0A3S3YQV2"/>
<keyword evidence="1" id="KW-1133">Transmembrane helix</keyword>
<feature type="transmembrane region" description="Helical" evidence="1">
    <location>
        <begin position="130"/>
        <end position="151"/>
    </location>
</feature>
<dbReference type="Proteomes" id="UP000286701">
    <property type="component" value="Unassembled WGS sequence"/>
</dbReference>
<keyword evidence="1" id="KW-0472">Membrane</keyword>
<dbReference type="PANTHER" id="PTHR43471">
    <property type="entry name" value="ABC TRANSPORTER PERMEASE"/>
    <property type="match status" value="1"/>
</dbReference>
<feature type="transmembrane region" description="Helical" evidence="1">
    <location>
        <begin position="214"/>
        <end position="234"/>
    </location>
</feature>
<evidence type="ECO:0000313" key="3">
    <source>
        <dbReference type="Proteomes" id="UP000286701"/>
    </source>
</evidence>
<proteinExistence type="predicted"/>
<feature type="transmembrane region" description="Helical" evidence="1">
    <location>
        <begin position="20"/>
        <end position="43"/>
    </location>
</feature>
<protein>
    <submittedName>
        <fullName evidence="2">DUF3526 domain-containing protein</fullName>
    </submittedName>
</protein>
<dbReference type="RefSeq" id="WP_128535660.1">
    <property type="nucleotide sequence ID" value="NZ_SBIW01000011.1"/>
</dbReference>
<dbReference type="PANTHER" id="PTHR43471:SF1">
    <property type="entry name" value="ABC TRANSPORTER PERMEASE PROTEIN NOSY-RELATED"/>
    <property type="match status" value="1"/>
</dbReference>
<dbReference type="OrthoDB" id="184009at2"/>
<feature type="transmembrane region" description="Helical" evidence="1">
    <location>
        <begin position="246"/>
        <end position="265"/>
    </location>
</feature>
<comment type="caution">
    <text evidence="2">The sequence shown here is derived from an EMBL/GenBank/DDBJ whole genome shotgun (WGS) entry which is preliminary data.</text>
</comment>
<name>A0A3S3YQV2_9SPHI</name>
<sequence length="472" mass="53397">MNAIWLLTRHQFTEWRRSKLLYVFVFTFACLWIFCLYTGLLAYRSVAAMRENAGRESRGQWLNQDRKHPHIAAHFGNFAFKQVNPLSIFDNGTDAYTGTYVYMEAHRQNDVLFSPAQSTSSLVRFGSFNIALLLQVFVPLFLIVLTFNTIISERISGTLALLKSSGISSRQLAVGKVFAPWLLVAMVVALFYMLSAIVLVVERVDFVSQDVLKTAAIFCFYLAYYFVVTVLGVYVSTVAGSVKQSLIVLLSGWVFACILVPKLVANVATGLYPLPSNTEFKTVVMKDIVNGIDGHNTSDKRALALTKQMLKKYKVDSTSKLPINIEGIIMMEGEKYSSKVYNDHFDQLSRVLLKQQKVFAFTSLLDPLLGIKNLSMGLSNTDYFNDRAFRLDAESYRMNFVQTMNRDMALHSKEDGFTTYKIGRELFNSIPQFSYRSLNAAQSLKNYVPEIMSLLLLTVLSGLMVKRIAYKL</sequence>
<accession>A0A3S3YQV2</accession>
<feature type="transmembrane region" description="Helical" evidence="1">
    <location>
        <begin position="172"/>
        <end position="194"/>
    </location>
</feature>